<feature type="transmembrane region" description="Helical" evidence="7">
    <location>
        <begin position="80"/>
        <end position="100"/>
    </location>
</feature>
<evidence type="ECO:0000256" key="7">
    <source>
        <dbReference type="RuleBase" id="RU079119"/>
    </source>
</evidence>
<keyword evidence="2 7" id="KW-0808">Transferase</keyword>
<feature type="transmembrane region" description="Helical" evidence="7">
    <location>
        <begin position="164"/>
        <end position="184"/>
    </location>
</feature>
<reference evidence="10" key="2">
    <citation type="submission" date="2015-08" db="UniProtKB">
        <authorList>
            <consortium name="WormBaseParasite"/>
        </authorList>
    </citation>
    <scope>IDENTIFICATION</scope>
</reference>
<dbReference type="InterPro" id="IPR039859">
    <property type="entry name" value="PFA4/ZDH16/20/ERF2-like"/>
</dbReference>
<keyword evidence="9" id="KW-1185">Reference proteome</keyword>
<sequence length="337" mass="39827">MGIRKLVLNPIYTCNYKLIIFLSSRLKVNLDFDYFCNESFIKKCSIVLGWFCYLLAIFLISFEISIIYTIILPFELLYKPLWHLVFILPLSIYLIVQIFFNYNCAVFTKPGTPKKINLEPRCRKCYGYKPYGTHHCGFCDKCVIGMDHHCIWINQCVGARNHRFFFQFLAFLLVGTFVVMIYGFNTFWKHLIASSEDEIFCHRKNDLGYLPWYETFCSRNYRLLVTNMAIFGYLLPTIIFFPVGFLAIWNFILISNRTTQANFVQENYFDLKTIKSLIVSGVFYNNTFKDVWRMFLGLEQGRNFIRHILFPSLHISENAKVNCEECGNEYNNLIHII</sequence>
<reference evidence="9" key="1">
    <citation type="submission" date="2014-07" db="EMBL/GenBank/DDBJ databases">
        <authorList>
            <person name="Martin A.A"/>
            <person name="De Silva N."/>
        </authorList>
    </citation>
    <scope>NUCLEOTIDE SEQUENCE</scope>
</reference>
<accession>A0A0K0EWV8</accession>
<evidence type="ECO:0000256" key="6">
    <source>
        <dbReference type="ARBA" id="ARBA00023315"/>
    </source>
</evidence>
<dbReference type="GO" id="GO:0019706">
    <property type="term" value="F:protein-cysteine S-palmitoyltransferase activity"/>
    <property type="evidence" value="ECO:0007669"/>
    <property type="project" value="UniProtKB-EC"/>
</dbReference>
<proteinExistence type="inferred from homology"/>
<dbReference type="GO" id="GO:0016020">
    <property type="term" value="C:membrane"/>
    <property type="evidence" value="ECO:0007669"/>
    <property type="project" value="UniProtKB-SubCell"/>
</dbReference>
<keyword evidence="6 7" id="KW-0012">Acyltransferase</keyword>
<protein>
    <recommendedName>
        <fullName evidence="7">Palmitoyltransferase</fullName>
        <ecNumber evidence="7">2.3.1.225</ecNumber>
    </recommendedName>
</protein>
<dbReference type="PANTHER" id="PTHR12246">
    <property type="entry name" value="PALMITOYLTRANSFERASE ZDHHC16"/>
    <property type="match status" value="1"/>
</dbReference>
<dbReference type="Proteomes" id="UP000035680">
    <property type="component" value="Unassembled WGS sequence"/>
</dbReference>
<feature type="transmembrane region" description="Helical" evidence="7">
    <location>
        <begin position="230"/>
        <end position="253"/>
    </location>
</feature>
<comment type="domain">
    <text evidence="7">The DHHC domain is required for palmitoyltransferase activity.</text>
</comment>
<feature type="transmembrane region" description="Helical" evidence="7">
    <location>
        <begin position="50"/>
        <end position="74"/>
    </location>
</feature>
<dbReference type="AlphaFoldDB" id="A0A0K0EWV8"/>
<evidence type="ECO:0000256" key="2">
    <source>
        <dbReference type="ARBA" id="ARBA00022679"/>
    </source>
</evidence>
<evidence type="ECO:0000313" key="9">
    <source>
        <dbReference type="Proteomes" id="UP000035680"/>
    </source>
</evidence>
<dbReference type="InterPro" id="IPR001594">
    <property type="entry name" value="Palmitoyltrfase_DHHC"/>
</dbReference>
<dbReference type="EC" id="2.3.1.225" evidence="7"/>
<evidence type="ECO:0000259" key="8">
    <source>
        <dbReference type="Pfam" id="PF01529"/>
    </source>
</evidence>
<dbReference type="Pfam" id="PF01529">
    <property type="entry name" value="DHHC"/>
    <property type="match status" value="1"/>
</dbReference>
<evidence type="ECO:0000256" key="1">
    <source>
        <dbReference type="ARBA" id="ARBA00004141"/>
    </source>
</evidence>
<organism evidence="9 10">
    <name type="scientific">Strongyloides venezuelensis</name>
    <name type="common">Threadworm</name>
    <dbReference type="NCBI Taxonomy" id="75913"/>
    <lineage>
        <taxon>Eukaryota</taxon>
        <taxon>Metazoa</taxon>
        <taxon>Ecdysozoa</taxon>
        <taxon>Nematoda</taxon>
        <taxon>Chromadorea</taxon>
        <taxon>Rhabditida</taxon>
        <taxon>Tylenchina</taxon>
        <taxon>Panagrolaimomorpha</taxon>
        <taxon>Strongyloidoidea</taxon>
        <taxon>Strongyloididae</taxon>
        <taxon>Strongyloides</taxon>
    </lineage>
</organism>
<name>A0A0K0EWV8_STRVS</name>
<evidence type="ECO:0000256" key="3">
    <source>
        <dbReference type="ARBA" id="ARBA00022692"/>
    </source>
</evidence>
<evidence type="ECO:0000256" key="4">
    <source>
        <dbReference type="ARBA" id="ARBA00022989"/>
    </source>
</evidence>
<keyword evidence="4 7" id="KW-1133">Transmembrane helix</keyword>
<keyword evidence="3 7" id="KW-0812">Transmembrane</keyword>
<feature type="domain" description="Palmitoyltransferase DHHC" evidence="8">
    <location>
        <begin position="122"/>
        <end position="265"/>
    </location>
</feature>
<comment type="catalytic activity">
    <reaction evidence="7">
        <text>L-cysteinyl-[protein] + hexadecanoyl-CoA = S-hexadecanoyl-L-cysteinyl-[protein] + CoA</text>
        <dbReference type="Rhea" id="RHEA:36683"/>
        <dbReference type="Rhea" id="RHEA-COMP:10131"/>
        <dbReference type="Rhea" id="RHEA-COMP:11032"/>
        <dbReference type="ChEBI" id="CHEBI:29950"/>
        <dbReference type="ChEBI" id="CHEBI:57287"/>
        <dbReference type="ChEBI" id="CHEBI:57379"/>
        <dbReference type="ChEBI" id="CHEBI:74151"/>
        <dbReference type="EC" id="2.3.1.225"/>
    </reaction>
</comment>
<comment type="subcellular location">
    <subcellularLocation>
        <location evidence="1">Membrane</location>
        <topology evidence="1">Multi-pass membrane protein</topology>
    </subcellularLocation>
</comment>
<keyword evidence="5 7" id="KW-0472">Membrane</keyword>
<evidence type="ECO:0000256" key="5">
    <source>
        <dbReference type="ARBA" id="ARBA00023136"/>
    </source>
</evidence>
<dbReference type="WBParaSite" id="SVE_0101200.1">
    <property type="protein sequence ID" value="SVE_0101200.1"/>
    <property type="gene ID" value="SVE_0101200"/>
</dbReference>
<comment type="similarity">
    <text evidence="7">Belongs to the DHHC palmitoyltransferase family.</text>
</comment>
<evidence type="ECO:0000313" key="10">
    <source>
        <dbReference type="WBParaSite" id="SVE_0101200.1"/>
    </source>
</evidence>
<dbReference type="PROSITE" id="PS50216">
    <property type="entry name" value="DHHC"/>
    <property type="match status" value="1"/>
</dbReference>